<organism evidence="3 4">
    <name type="scientific">Pristionchus pacificus</name>
    <name type="common">Parasitic nematode worm</name>
    <dbReference type="NCBI Taxonomy" id="54126"/>
    <lineage>
        <taxon>Eukaryota</taxon>
        <taxon>Metazoa</taxon>
        <taxon>Ecdysozoa</taxon>
        <taxon>Nematoda</taxon>
        <taxon>Chromadorea</taxon>
        <taxon>Rhabditida</taxon>
        <taxon>Rhabditina</taxon>
        <taxon>Diplogasteromorpha</taxon>
        <taxon>Diplogasteroidea</taxon>
        <taxon>Neodiplogasteridae</taxon>
        <taxon>Pristionchus</taxon>
    </lineage>
</organism>
<dbReference type="SUPFAM" id="SSF52799">
    <property type="entry name" value="(Phosphotyrosine protein) phosphatases II"/>
    <property type="match status" value="1"/>
</dbReference>
<gene>
    <name evidence="3" type="primary">WBGene00108119</name>
</gene>
<dbReference type="OrthoDB" id="2017893at2759"/>
<feature type="compositionally biased region" description="Low complexity" evidence="2">
    <location>
        <begin position="206"/>
        <end position="223"/>
    </location>
</feature>
<sequence>MRSTFRARAYQIQCIPTSTDPPSDTLDLIDDDEMSPPPYNARRPSLPRSSYLQTPTRYVRGRSVSSHSTTSTESGPQPSPNWFAVSNFTTFAGDYDRSKSLVNINKRSVEQTEEDDDSPRSGRSTTRSTLRYTNNEEFSDLLGSEGTTGRRPGAPSGASIGGTTRRIGPVNRQMSDVSSISPRRMMKGRSPSAPSLGGRKLKRMDSTATTISQTSNNTSTSSIRGSVNSHGLASQSSESPSSSSMGVRPESVVSRQSRIVTVKSKTSVSSIGAERRSVSSLPPVSRPDSELSIAKPEESTELPHFVHSLVWKLTEFVFIGNESVSTNAHVLCRLNIGATIELYDGPELEDNRRTFDNTCFCEKRSHARSQFKLKVPDNEHDAHLMALNKANGETYSLSDMLRVFCGIVEKEVAAQRRVLVFSRRGRNRAPAFCVGYLMKLQNISRRNAQQLVEQQMDTMRPKIQIEQYLIRALLQWQLKLNLAMDEPAALYKTTRDLFTAKAINESVTVRRGSMEKVPPKQAW</sequence>
<protein>
    <submittedName>
        <fullName evidence="3">Uncharacterized protein</fullName>
    </submittedName>
</protein>
<evidence type="ECO:0000313" key="4">
    <source>
        <dbReference type="Proteomes" id="UP000005239"/>
    </source>
</evidence>
<feature type="compositionally biased region" description="Polar residues" evidence="2">
    <location>
        <begin position="172"/>
        <end position="181"/>
    </location>
</feature>
<evidence type="ECO:0000313" key="3">
    <source>
        <dbReference type="EnsemblMetazoa" id="PPA18565.1"/>
    </source>
</evidence>
<dbReference type="GO" id="GO:0043409">
    <property type="term" value="P:negative regulation of MAPK cascade"/>
    <property type="evidence" value="ECO:0000318"/>
    <property type="project" value="GO_Central"/>
</dbReference>
<keyword evidence="1" id="KW-0378">Hydrolase</keyword>
<feature type="region of interest" description="Disordered" evidence="2">
    <location>
        <begin position="103"/>
        <end position="258"/>
    </location>
</feature>
<proteinExistence type="predicted"/>
<dbReference type="PANTHER" id="PTHR10159">
    <property type="entry name" value="DUAL SPECIFICITY PROTEIN PHOSPHATASE"/>
    <property type="match status" value="1"/>
</dbReference>
<dbReference type="AlphaFoldDB" id="A0A2A6CZ51"/>
<dbReference type="Gene3D" id="3.90.190.10">
    <property type="entry name" value="Protein tyrosine phosphatase superfamily"/>
    <property type="match status" value="1"/>
</dbReference>
<dbReference type="InterPro" id="IPR029021">
    <property type="entry name" value="Prot-tyrosine_phosphatase-like"/>
</dbReference>
<accession>A0A8R1UFT2</accession>
<evidence type="ECO:0000256" key="1">
    <source>
        <dbReference type="ARBA" id="ARBA00022912"/>
    </source>
</evidence>
<reference evidence="4" key="1">
    <citation type="journal article" date="2008" name="Nat. Genet.">
        <title>The Pristionchus pacificus genome provides a unique perspective on nematode lifestyle and parasitism.</title>
        <authorList>
            <person name="Dieterich C."/>
            <person name="Clifton S.W."/>
            <person name="Schuster L.N."/>
            <person name="Chinwalla A."/>
            <person name="Delehaunty K."/>
            <person name="Dinkelacker I."/>
            <person name="Fulton L."/>
            <person name="Fulton R."/>
            <person name="Godfrey J."/>
            <person name="Minx P."/>
            <person name="Mitreva M."/>
            <person name="Roeseler W."/>
            <person name="Tian H."/>
            <person name="Witte H."/>
            <person name="Yang S.P."/>
            <person name="Wilson R.K."/>
            <person name="Sommer R.J."/>
        </authorList>
    </citation>
    <scope>NUCLEOTIDE SEQUENCE [LARGE SCALE GENOMIC DNA]</scope>
    <source>
        <strain evidence="4">PS312</strain>
    </source>
</reference>
<dbReference type="Proteomes" id="UP000005239">
    <property type="component" value="Unassembled WGS sequence"/>
</dbReference>
<feature type="region of interest" description="Disordered" evidence="2">
    <location>
        <begin position="15"/>
        <end position="81"/>
    </location>
</feature>
<feature type="compositionally biased region" description="Low complexity" evidence="2">
    <location>
        <begin position="63"/>
        <end position="74"/>
    </location>
</feature>
<keyword evidence="4" id="KW-1185">Reference proteome</keyword>
<evidence type="ECO:0000256" key="2">
    <source>
        <dbReference type="SAM" id="MobiDB-lite"/>
    </source>
</evidence>
<accession>A0A2A6CZ51</accession>
<dbReference type="GO" id="GO:0005737">
    <property type="term" value="C:cytoplasm"/>
    <property type="evidence" value="ECO:0000318"/>
    <property type="project" value="GO_Central"/>
</dbReference>
<reference evidence="3" key="2">
    <citation type="submission" date="2022-06" db="UniProtKB">
        <authorList>
            <consortium name="EnsemblMetazoa"/>
        </authorList>
    </citation>
    <scope>IDENTIFICATION</scope>
    <source>
        <strain evidence="3">PS312</strain>
    </source>
</reference>
<dbReference type="GO" id="GO:0004721">
    <property type="term" value="F:phosphoprotein phosphatase activity"/>
    <property type="evidence" value="ECO:0000318"/>
    <property type="project" value="GO_Central"/>
</dbReference>
<feature type="compositionally biased region" description="Polar residues" evidence="2">
    <location>
        <begin position="47"/>
        <end position="56"/>
    </location>
</feature>
<feature type="region of interest" description="Disordered" evidence="2">
    <location>
        <begin position="271"/>
        <end position="295"/>
    </location>
</feature>
<feature type="compositionally biased region" description="Low complexity" evidence="2">
    <location>
        <begin position="121"/>
        <end position="133"/>
    </location>
</feature>
<dbReference type="CDD" id="cd14498">
    <property type="entry name" value="DSP"/>
    <property type="match status" value="1"/>
</dbReference>
<name>A0A2A6CZ51_PRIPA</name>
<feature type="compositionally biased region" description="Low complexity" evidence="2">
    <location>
        <begin position="234"/>
        <end position="244"/>
    </location>
</feature>
<keyword evidence="1" id="KW-0904">Protein phosphatase</keyword>
<dbReference type="EnsemblMetazoa" id="PPA18565.1">
    <property type="protein sequence ID" value="PPA18565.1"/>
    <property type="gene ID" value="WBGene00108119"/>
</dbReference>
<dbReference type="GO" id="GO:0007165">
    <property type="term" value="P:signal transduction"/>
    <property type="evidence" value="ECO:0000318"/>
    <property type="project" value="GO_Central"/>
</dbReference>
<feature type="compositionally biased region" description="Polar residues" evidence="2">
    <location>
        <begin position="224"/>
        <end position="233"/>
    </location>
</feature>
<dbReference type="PANTHER" id="PTHR10159:SF529">
    <property type="entry name" value="TYROSINE-PROTEIN PHOSPHATASE DOMAIN-CONTAINING PROTEIN"/>
    <property type="match status" value="1"/>
</dbReference>